<name>A0A0V8QDV0_9FIRM</name>
<dbReference type="EMBL" id="LNAM01000162">
    <property type="protein sequence ID" value="KSV58751.1"/>
    <property type="molecule type" value="Genomic_DNA"/>
</dbReference>
<dbReference type="RefSeq" id="WP_058353021.1">
    <property type="nucleotide sequence ID" value="NZ_CABMMD010000162.1"/>
</dbReference>
<protein>
    <submittedName>
        <fullName evidence="1">Uncharacterized protein</fullName>
    </submittedName>
</protein>
<evidence type="ECO:0000313" key="1">
    <source>
        <dbReference type="EMBL" id="KSV58751.1"/>
    </source>
</evidence>
<gene>
    <name evidence="1" type="ORF">ASU35_11855</name>
</gene>
<organism evidence="1 2">
    <name type="scientific">Acetivibrio ethanolgignens</name>
    <dbReference type="NCBI Taxonomy" id="290052"/>
    <lineage>
        <taxon>Bacteria</taxon>
        <taxon>Bacillati</taxon>
        <taxon>Bacillota</taxon>
        <taxon>Clostridia</taxon>
        <taxon>Eubacteriales</taxon>
        <taxon>Oscillospiraceae</taxon>
        <taxon>Acetivibrio</taxon>
    </lineage>
</organism>
<dbReference type="AlphaFoldDB" id="A0A0V8QDV0"/>
<dbReference type="STRING" id="290052.ASU35_11855"/>
<comment type="caution">
    <text evidence="1">The sequence shown here is derived from an EMBL/GenBank/DDBJ whole genome shotgun (WGS) entry which is preliminary data.</text>
</comment>
<sequence>MENKISEEQLKRIAKVVSIPEAHEKGGIFEVDEHVFEVKPHHITLAEICAFNNSPQDEKKEGN</sequence>
<evidence type="ECO:0000313" key="2">
    <source>
        <dbReference type="Proteomes" id="UP000054874"/>
    </source>
</evidence>
<reference evidence="1 2" key="1">
    <citation type="submission" date="2015-11" db="EMBL/GenBank/DDBJ databases">
        <title>Butyribacter intestini gen. nov., sp. nov., a butyric acid-producing bacterium of the family Lachnospiraceae isolated from the human faeces.</title>
        <authorList>
            <person name="Zou Y."/>
            <person name="Xue W."/>
            <person name="Luo G."/>
            <person name="Lv M."/>
        </authorList>
    </citation>
    <scope>NUCLEOTIDE SEQUENCE [LARGE SCALE GENOMIC DNA]</scope>
    <source>
        <strain evidence="1 2">ACET-33324</strain>
    </source>
</reference>
<keyword evidence="2" id="KW-1185">Reference proteome</keyword>
<accession>A0A0V8QDV0</accession>
<dbReference type="Proteomes" id="UP000054874">
    <property type="component" value="Unassembled WGS sequence"/>
</dbReference>
<proteinExistence type="predicted"/>